<evidence type="ECO:0000313" key="2">
    <source>
        <dbReference type="EMBL" id="GAA3021266.1"/>
    </source>
</evidence>
<evidence type="ECO:0000256" key="1">
    <source>
        <dbReference type="ARBA" id="ARBA00001947"/>
    </source>
</evidence>
<dbReference type="Gene3D" id="3.20.20.70">
    <property type="entry name" value="Aldolase class I"/>
    <property type="match status" value="1"/>
</dbReference>
<proteinExistence type="predicted"/>
<dbReference type="PIRSF" id="PIRSF001359">
    <property type="entry name" value="F_bP_aldolase_II"/>
    <property type="match status" value="1"/>
</dbReference>
<dbReference type="EMBL" id="BAAAXQ010000060">
    <property type="protein sequence ID" value="GAA3021266.1"/>
    <property type="molecule type" value="Genomic_DNA"/>
</dbReference>
<dbReference type="PANTHER" id="PTHR30304">
    <property type="entry name" value="D-TAGATOSE-1,6-BISPHOSPHATE ALDOLASE"/>
    <property type="match status" value="1"/>
</dbReference>
<gene>
    <name evidence="2" type="ORF">GCM10019998_17010</name>
</gene>
<dbReference type="RefSeq" id="WP_068710478.1">
    <property type="nucleotide sequence ID" value="NZ_BAAAXQ010000060.1"/>
</dbReference>
<dbReference type="SUPFAM" id="SSF51569">
    <property type="entry name" value="Aldolase"/>
    <property type="match status" value="1"/>
</dbReference>
<accession>A0ABN3YAB6</accession>
<evidence type="ECO:0000313" key="3">
    <source>
        <dbReference type="Proteomes" id="UP001501577"/>
    </source>
</evidence>
<dbReference type="InterPro" id="IPR050246">
    <property type="entry name" value="Class_II_FBP_aldolase"/>
</dbReference>
<protein>
    <submittedName>
        <fullName evidence="2">Ketose 1,6-bisphosphate aldolase</fullName>
    </submittedName>
</protein>
<comment type="cofactor">
    <cofactor evidence="1">
        <name>Zn(2+)</name>
        <dbReference type="ChEBI" id="CHEBI:29105"/>
    </cofactor>
</comment>
<name>A0ABN3YAB6_9ENTE</name>
<dbReference type="NCBIfam" id="TIGR00167">
    <property type="entry name" value="cbbA"/>
    <property type="match status" value="1"/>
</dbReference>
<sequence length="275" mass="30527">MPLVSLDELLPEASQNHYAIPGFNVVNLEIIIAAVSAAEKEESPIIIEYTENDDARIPLEYIGQFASSLAKESDIPICVHLDHGNTLKGIMRAIKSGYSSVMYDGASLSYQENVENTQRIVEIAQSIGISVEAELGQIGPGEDHFTDPNLVKDFTESTGISALAVAIGTEHGVYKNKPKVDLKRLKEIRDQTETPLVMHGGSGLATEIYRKAIDNGVSKINYYSAMSNKVTKKIIHHLQSSSEHREIYLQDGVDLELKYFEEEMKETIRLFSKKN</sequence>
<organism evidence="2 3">
    <name type="scientific">Tetragenococcus solitarius</name>
    <dbReference type="NCBI Taxonomy" id="71453"/>
    <lineage>
        <taxon>Bacteria</taxon>
        <taxon>Bacillati</taxon>
        <taxon>Bacillota</taxon>
        <taxon>Bacilli</taxon>
        <taxon>Lactobacillales</taxon>
        <taxon>Enterococcaceae</taxon>
        <taxon>Tetragenococcus</taxon>
    </lineage>
</organism>
<dbReference type="InterPro" id="IPR013785">
    <property type="entry name" value="Aldolase_TIM"/>
</dbReference>
<dbReference type="InterPro" id="IPR000771">
    <property type="entry name" value="FBA_II"/>
</dbReference>
<keyword evidence="3" id="KW-1185">Reference proteome</keyword>
<dbReference type="CDD" id="cd00947">
    <property type="entry name" value="TBP_aldolase_IIB"/>
    <property type="match status" value="1"/>
</dbReference>
<dbReference type="PANTHER" id="PTHR30304:SF0">
    <property type="entry name" value="D-TAGATOSE-1,6-BISPHOSPHATE ALDOLASE SUBUNIT GATY-RELATED"/>
    <property type="match status" value="1"/>
</dbReference>
<dbReference type="Pfam" id="PF01116">
    <property type="entry name" value="F_bP_aldolase"/>
    <property type="match status" value="1"/>
</dbReference>
<comment type="caution">
    <text evidence="2">The sequence shown here is derived from an EMBL/GenBank/DDBJ whole genome shotgun (WGS) entry which is preliminary data.</text>
</comment>
<dbReference type="Proteomes" id="UP001501577">
    <property type="component" value="Unassembled WGS sequence"/>
</dbReference>
<reference evidence="3" key="1">
    <citation type="journal article" date="2019" name="Int. J. Syst. Evol. Microbiol.">
        <title>The Global Catalogue of Microorganisms (GCM) 10K type strain sequencing project: providing services to taxonomists for standard genome sequencing and annotation.</title>
        <authorList>
            <consortium name="The Broad Institute Genomics Platform"/>
            <consortium name="The Broad Institute Genome Sequencing Center for Infectious Disease"/>
            <person name="Wu L."/>
            <person name="Ma J."/>
        </authorList>
    </citation>
    <scope>NUCLEOTIDE SEQUENCE [LARGE SCALE GENOMIC DNA]</scope>
    <source>
        <strain evidence="3">JCM 8736</strain>
    </source>
</reference>